<evidence type="ECO:0000259" key="22">
    <source>
        <dbReference type="Pfam" id="PF11838"/>
    </source>
</evidence>
<feature type="domain" description="Aminopeptidase N-like N-terminal" evidence="23">
    <location>
        <begin position="106"/>
        <end position="288"/>
    </location>
</feature>
<evidence type="ECO:0000256" key="2">
    <source>
        <dbReference type="ARBA" id="ARBA00004401"/>
    </source>
</evidence>
<sequence>MTESKVPLQQLEVDGEPKVKSGKGAFTGLFLDKTKLIILAVVILVLLIIIIVLAAVLGHEQAKNRRDTPDKTPDKKEEVSPTQSTGPTTPGTEPWWQIRLPVYIRPKHYDLILYIDLSKPNFTGKVDILTNVSKSTPYILLHSRNLNFTTVKVQKKSGDSIPIKRRFKFEKNQFLVIVLESSIDKGMYVITSEFSGEYAADLRGMYKASFKYKNGTDSHFSATQFQPLRARKVFPCFDEPAMKATFNVSLVHDPSLIALSNMPIYKSEVKEGRKHDHFEKTKKMSTYLAAFAVGDFKYKGTKTDKGVDIRMYARAEVLDQVDYSLNVSKQCMAFFKDFFGVDYPLPKSDGIGLPVFGPGGMENWGLIKYRETGVLVKEGETSSSSREGIARLVAHEVAHLWFGDLVTMEWWSDLWLNEGFATYAGTIGVDHIHPDWKMVDQFIARVVQDSLDLDGLASSHKIRIPVNDPLKIGDVFDAISYKKGGSILLMLHNFLGNAVFRDGLKRYLNEHIYGNADTDDLWDAMVKAAGNSTVKNMMDTFTKQMGYPVVTITKSSKPNTYLATQDRFLYYRDPKANYSSSPYGYKWTIPFSYFIGASRTSNPPSKTMFKIIEGNQIEISWDGSGWIKGNIGQTGFYRVNYDKGTWTEIEFQLNHNHKVFNATDRAGLIDDSFNLARANLLNHTEPLALSTYLSKEEDYVPLLAAMRKFSAIMKILPPTVPAYKYLQRFVRELTKSQYDSLGIKDQGTHLERLKRILLINSNCAAGLAACLGNMTQLFGKWMADPVKNPVPADLKAPVYHYGVLTGGEKEWDFAYSQFTSTNVVSDKRLLLHAMAGAQQPWLIERYLNYALDPTKIGRTHTYYVIYSISESNAMGTNIAWNFFQLNWEKITKMFGGPYNTLSGFVPLLSKRFSTEYQLQKLQDFIASVVKGGPLSWSVQQAIERVKINIQWRKTNEKDVEKWLRDYFNRPVKPTFGPPAK</sequence>
<keyword evidence="8 19" id="KW-0812">Transmembrane</keyword>
<keyword evidence="18" id="KW-0325">Glycoprotein</keyword>
<dbReference type="SUPFAM" id="SSF55486">
    <property type="entry name" value="Metalloproteases ('zincins'), catalytic domain"/>
    <property type="match status" value="1"/>
</dbReference>
<evidence type="ECO:0000256" key="19">
    <source>
        <dbReference type="RuleBase" id="RU364040"/>
    </source>
</evidence>
<evidence type="ECO:0000259" key="21">
    <source>
        <dbReference type="Pfam" id="PF01433"/>
    </source>
</evidence>
<evidence type="ECO:0000256" key="20">
    <source>
        <dbReference type="SAM" id="MobiDB-lite"/>
    </source>
</evidence>
<evidence type="ECO:0000256" key="7">
    <source>
        <dbReference type="ARBA" id="ARBA00022670"/>
    </source>
</evidence>
<evidence type="ECO:0000256" key="13">
    <source>
        <dbReference type="ARBA" id="ARBA00022968"/>
    </source>
</evidence>
<dbReference type="Gene3D" id="1.25.50.20">
    <property type="match status" value="1"/>
</dbReference>
<feature type="domain" description="Peptidase M1 membrane alanine aminopeptidase" evidence="21">
    <location>
        <begin position="323"/>
        <end position="541"/>
    </location>
</feature>
<keyword evidence="5 19" id="KW-0031">Aminopeptidase</keyword>
<name>A0ABN8Q1L3_9CNID</name>
<protein>
    <recommendedName>
        <fullName evidence="19">Aminopeptidase</fullName>
        <ecNumber evidence="19">3.4.11.-</ecNumber>
    </recommendedName>
</protein>
<evidence type="ECO:0000256" key="16">
    <source>
        <dbReference type="ARBA" id="ARBA00023136"/>
    </source>
</evidence>
<evidence type="ECO:0000256" key="5">
    <source>
        <dbReference type="ARBA" id="ARBA00022438"/>
    </source>
</evidence>
<evidence type="ECO:0000256" key="1">
    <source>
        <dbReference type="ARBA" id="ARBA00001703"/>
    </source>
</evidence>
<keyword evidence="13" id="KW-0735">Signal-anchor</keyword>
<evidence type="ECO:0000256" key="14">
    <source>
        <dbReference type="ARBA" id="ARBA00022989"/>
    </source>
</evidence>
<keyword evidence="9 19" id="KW-0479">Metal-binding</keyword>
<keyword evidence="25" id="KW-1185">Reference proteome</keyword>
<keyword evidence="10 19" id="KW-0378">Hydrolase</keyword>
<evidence type="ECO:0000256" key="17">
    <source>
        <dbReference type="ARBA" id="ARBA00023157"/>
    </source>
</evidence>
<dbReference type="InterPro" id="IPR045357">
    <property type="entry name" value="Aminopeptidase_N-like_N"/>
</dbReference>
<keyword evidence="14 19" id="KW-1133">Transmembrane helix</keyword>
<dbReference type="Gene3D" id="2.60.40.1730">
    <property type="entry name" value="tricorn interacting facor f3 domain"/>
    <property type="match status" value="1"/>
</dbReference>
<keyword evidence="11 19" id="KW-0862">Zinc</keyword>
<comment type="cofactor">
    <cofactor evidence="19">
        <name>Zn(2+)</name>
        <dbReference type="ChEBI" id="CHEBI:29105"/>
    </cofactor>
    <text evidence="19">Binds 1 zinc ion per subunit.</text>
</comment>
<evidence type="ECO:0000256" key="18">
    <source>
        <dbReference type="ARBA" id="ARBA00023180"/>
    </source>
</evidence>
<evidence type="ECO:0000259" key="23">
    <source>
        <dbReference type="Pfam" id="PF17900"/>
    </source>
</evidence>
<keyword evidence="7 19" id="KW-0645">Protease</keyword>
<feature type="domain" description="ERAP1-like C-terminal" evidence="22">
    <location>
        <begin position="626"/>
        <end position="946"/>
    </location>
</feature>
<keyword evidence="6" id="KW-1003">Cell membrane</keyword>
<dbReference type="EMBL" id="CALNXK010000099">
    <property type="protein sequence ID" value="CAH3154755.1"/>
    <property type="molecule type" value="Genomic_DNA"/>
</dbReference>
<dbReference type="Pfam" id="PF11838">
    <property type="entry name" value="ERAP1_C"/>
    <property type="match status" value="1"/>
</dbReference>
<dbReference type="InterPro" id="IPR050344">
    <property type="entry name" value="Peptidase_M1_aminopeptidases"/>
</dbReference>
<comment type="similarity">
    <text evidence="3 19">Belongs to the peptidase M1 family.</text>
</comment>
<feature type="compositionally biased region" description="Low complexity" evidence="20">
    <location>
        <begin position="80"/>
        <end position="92"/>
    </location>
</feature>
<feature type="transmembrane region" description="Helical" evidence="19">
    <location>
        <begin position="36"/>
        <end position="57"/>
    </location>
</feature>
<evidence type="ECO:0000256" key="3">
    <source>
        <dbReference type="ARBA" id="ARBA00010136"/>
    </source>
</evidence>
<keyword evidence="15 19" id="KW-0482">Metalloprotease</keyword>
<dbReference type="InterPro" id="IPR042097">
    <property type="entry name" value="Aminopeptidase_N-like_N_sf"/>
</dbReference>
<dbReference type="PANTHER" id="PTHR11533">
    <property type="entry name" value="PROTEASE M1 ZINC METALLOPROTEASE"/>
    <property type="match status" value="1"/>
</dbReference>
<evidence type="ECO:0000256" key="12">
    <source>
        <dbReference type="ARBA" id="ARBA00022837"/>
    </source>
</evidence>
<keyword evidence="12" id="KW-0106">Calcium</keyword>
<dbReference type="EC" id="3.4.11.-" evidence="19"/>
<comment type="caution">
    <text evidence="24">The sequence shown here is derived from an EMBL/GenBank/DDBJ whole genome shotgun (WGS) entry which is preliminary data.</text>
</comment>
<comment type="catalytic activity">
    <reaction evidence="1">
        <text>Release of N-terminal glutamate (and to a lesser extent aspartate) from a peptide.</text>
        <dbReference type="EC" id="3.4.11.7"/>
    </reaction>
</comment>
<evidence type="ECO:0000256" key="6">
    <source>
        <dbReference type="ARBA" id="ARBA00022475"/>
    </source>
</evidence>
<accession>A0ABN8Q1L3</accession>
<dbReference type="InterPro" id="IPR024571">
    <property type="entry name" value="ERAP1-like_C_dom"/>
</dbReference>
<dbReference type="Proteomes" id="UP001159405">
    <property type="component" value="Unassembled WGS sequence"/>
</dbReference>
<comment type="subunit">
    <text evidence="4">Homodimer; disulfide-linked.</text>
</comment>
<keyword evidence="17" id="KW-1015">Disulfide bond</keyword>
<evidence type="ECO:0000256" key="8">
    <source>
        <dbReference type="ARBA" id="ARBA00022692"/>
    </source>
</evidence>
<evidence type="ECO:0000256" key="10">
    <source>
        <dbReference type="ARBA" id="ARBA00022801"/>
    </source>
</evidence>
<dbReference type="CDD" id="cd09601">
    <property type="entry name" value="M1_APN-Q_like"/>
    <property type="match status" value="1"/>
</dbReference>
<comment type="subcellular location">
    <subcellularLocation>
        <location evidence="2">Cell membrane</location>
        <topology evidence="2">Single-pass type II membrane protein</topology>
    </subcellularLocation>
</comment>
<reference evidence="24 25" key="1">
    <citation type="submission" date="2022-05" db="EMBL/GenBank/DDBJ databases">
        <authorList>
            <consortium name="Genoscope - CEA"/>
            <person name="William W."/>
        </authorList>
    </citation>
    <scope>NUCLEOTIDE SEQUENCE [LARGE SCALE GENOMIC DNA]</scope>
</reference>
<feature type="region of interest" description="Disordered" evidence="20">
    <location>
        <begin position="62"/>
        <end position="92"/>
    </location>
</feature>
<evidence type="ECO:0000256" key="11">
    <source>
        <dbReference type="ARBA" id="ARBA00022833"/>
    </source>
</evidence>
<organism evidence="24 25">
    <name type="scientific">Porites lobata</name>
    <dbReference type="NCBI Taxonomy" id="104759"/>
    <lineage>
        <taxon>Eukaryota</taxon>
        <taxon>Metazoa</taxon>
        <taxon>Cnidaria</taxon>
        <taxon>Anthozoa</taxon>
        <taxon>Hexacorallia</taxon>
        <taxon>Scleractinia</taxon>
        <taxon>Fungiina</taxon>
        <taxon>Poritidae</taxon>
        <taxon>Porites</taxon>
    </lineage>
</organism>
<dbReference type="Gene3D" id="1.10.390.10">
    <property type="entry name" value="Neutral Protease Domain 2"/>
    <property type="match status" value="1"/>
</dbReference>
<evidence type="ECO:0000313" key="24">
    <source>
        <dbReference type="EMBL" id="CAH3154755.1"/>
    </source>
</evidence>
<dbReference type="PANTHER" id="PTHR11533:SF276">
    <property type="entry name" value="GLUTAMYL AMINOPEPTIDASE"/>
    <property type="match status" value="1"/>
</dbReference>
<evidence type="ECO:0000256" key="15">
    <source>
        <dbReference type="ARBA" id="ARBA00023049"/>
    </source>
</evidence>
<keyword evidence="16 19" id="KW-0472">Membrane</keyword>
<evidence type="ECO:0000256" key="4">
    <source>
        <dbReference type="ARBA" id="ARBA00011748"/>
    </source>
</evidence>
<dbReference type="Pfam" id="PF01433">
    <property type="entry name" value="Peptidase_M1"/>
    <property type="match status" value="1"/>
</dbReference>
<dbReference type="InterPro" id="IPR027268">
    <property type="entry name" value="Peptidase_M4/M1_CTD_sf"/>
</dbReference>
<feature type="compositionally biased region" description="Basic and acidic residues" evidence="20">
    <location>
        <begin position="62"/>
        <end position="79"/>
    </location>
</feature>
<dbReference type="SUPFAM" id="SSF63737">
    <property type="entry name" value="Leukotriene A4 hydrolase N-terminal domain"/>
    <property type="match status" value="1"/>
</dbReference>
<evidence type="ECO:0000256" key="9">
    <source>
        <dbReference type="ARBA" id="ARBA00022723"/>
    </source>
</evidence>
<dbReference type="InterPro" id="IPR001930">
    <property type="entry name" value="Peptidase_M1"/>
</dbReference>
<dbReference type="PRINTS" id="PR00756">
    <property type="entry name" value="ALADIPTASE"/>
</dbReference>
<gene>
    <name evidence="24" type="ORF">PLOB_00050159</name>
</gene>
<dbReference type="Pfam" id="PF17900">
    <property type="entry name" value="Peptidase_M1_N"/>
    <property type="match status" value="1"/>
</dbReference>
<evidence type="ECO:0000313" key="25">
    <source>
        <dbReference type="Proteomes" id="UP001159405"/>
    </source>
</evidence>
<proteinExistence type="inferred from homology"/>
<dbReference type="Gene3D" id="2.60.40.1910">
    <property type="match status" value="1"/>
</dbReference>
<dbReference type="InterPro" id="IPR034016">
    <property type="entry name" value="M1_APN-typ"/>
</dbReference>
<dbReference type="InterPro" id="IPR014782">
    <property type="entry name" value="Peptidase_M1_dom"/>
</dbReference>